<evidence type="ECO:0000256" key="2">
    <source>
        <dbReference type="ARBA" id="ARBA00022448"/>
    </source>
</evidence>
<evidence type="ECO:0000256" key="1">
    <source>
        <dbReference type="ARBA" id="ARBA00004651"/>
    </source>
</evidence>
<keyword evidence="5 7" id="KW-1133">Transmembrane helix</keyword>
<name>A0A3B0WLZ7_9ZZZZ</name>
<evidence type="ECO:0000256" key="6">
    <source>
        <dbReference type="ARBA" id="ARBA00023136"/>
    </source>
</evidence>
<dbReference type="InterPro" id="IPR002123">
    <property type="entry name" value="Plipid/glycerol_acylTrfase"/>
</dbReference>
<comment type="subcellular location">
    <subcellularLocation>
        <location evidence="1">Cell membrane</location>
        <topology evidence="1">Multi-pass membrane protein</topology>
    </subcellularLocation>
</comment>
<feature type="transmembrane region" description="Helical" evidence="7">
    <location>
        <begin position="297"/>
        <end position="317"/>
    </location>
</feature>
<feature type="transmembrane region" description="Helical" evidence="7">
    <location>
        <begin position="403"/>
        <end position="421"/>
    </location>
</feature>
<keyword evidence="2" id="KW-0813">Transport</keyword>
<accession>A0A3B0WLZ7</accession>
<feature type="transmembrane region" description="Helical" evidence="7">
    <location>
        <begin position="21"/>
        <end position="45"/>
    </location>
</feature>
<evidence type="ECO:0000313" key="9">
    <source>
        <dbReference type="EMBL" id="VAW53343.1"/>
    </source>
</evidence>
<feature type="transmembrane region" description="Helical" evidence="7">
    <location>
        <begin position="232"/>
        <end position="251"/>
    </location>
</feature>
<dbReference type="EC" id="2.3.1.40" evidence="9"/>
<evidence type="ECO:0000259" key="8">
    <source>
        <dbReference type="SMART" id="SM00563"/>
    </source>
</evidence>
<keyword evidence="4 7" id="KW-0812">Transmembrane</keyword>
<evidence type="ECO:0000256" key="5">
    <source>
        <dbReference type="ARBA" id="ARBA00022989"/>
    </source>
</evidence>
<evidence type="ECO:0000256" key="7">
    <source>
        <dbReference type="SAM" id="Phobius"/>
    </source>
</evidence>
<gene>
    <name evidence="9" type="ORF">MNBD_GAMMA05-311</name>
</gene>
<dbReference type="SMART" id="SM00563">
    <property type="entry name" value="PlsC"/>
    <property type="match status" value="1"/>
</dbReference>
<protein>
    <submittedName>
        <fullName evidence="9">Lysophospholipid transporter LplT / 2-acylglycerophosphoethanolamine acyltransferase</fullName>
        <ecNumber evidence="9">2.3.1.40</ecNumber>
    </submittedName>
</protein>
<dbReference type="Pfam" id="PF01553">
    <property type="entry name" value="Acyltransferase"/>
    <property type="match status" value="1"/>
</dbReference>
<evidence type="ECO:0000256" key="3">
    <source>
        <dbReference type="ARBA" id="ARBA00022475"/>
    </source>
</evidence>
<dbReference type="SUPFAM" id="SSF103473">
    <property type="entry name" value="MFS general substrate transporter"/>
    <property type="match status" value="1"/>
</dbReference>
<dbReference type="Gene3D" id="1.20.1250.20">
    <property type="entry name" value="MFS general substrate transporter like domains"/>
    <property type="match status" value="1"/>
</dbReference>
<evidence type="ECO:0000256" key="4">
    <source>
        <dbReference type="ARBA" id="ARBA00022692"/>
    </source>
</evidence>
<dbReference type="PANTHER" id="PTHR43266:SF2">
    <property type="entry name" value="MAJOR FACILITATOR SUPERFAMILY (MFS) PROFILE DOMAIN-CONTAINING PROTEIN"/>
    <property type="match status" value="1"/>
</dbReference>
<dbReference type="AlphaFoldDB" id="A0A3B0WLZ7"/>
<dbReference type="PANTHER" id="PTHR43266">
    <property type="entry name" value="MACROLIDE-EFFLUX PROTEIN"/>
    <property type="match status" value="1"/>
</dbReference>
<dbReference type="SUPFAM" id="SSF69593">
    <property type="entry name" value="Glycerol-3-phosphate (1)-acyltransferase"/>
    <property type="match status" value="1"/>
</dbReference>
<dbReference type="CDD" id="cd07989">
    <property type="entry name" value="LPLAT_AGPAT-like"/>
    <property type="match status" value="1"/>
</dbReference>
<keyword evidence="3" id="KW-1003">Cell membrane</keyword>
<feature type="transmembrane region" description="Helical" evidence="7">
    <location>
        <begin position="374"/>
        <end position="397"/>
    </location>
</feature>
<feature type="transmembrane region" description="Helical" evidence="7">
    <location>
        <begin position="152"/>
        <end position="174"/>
    </location>
</feature>
<feature type="transmembrane region" description="Helical" evidence="7">
    <location>
        <begin position="337"/>
        <end position="362"/>
    </location>
</feature>
<dbReference type="CDD" id="cd06173">
    <property type="entry name" value="MFS_MefA_like"/>
    <property type="match status" value="1"/>
</dbReference>
<keyword evidence="9" id="KW-0012">Acyltransferase</keyword>
<dbReference type="InterPro" id="IPR011701">
    <property type="entry name" value="MFS"/>
</dbReference>
<dbReference type="InterPro" id="IPR036259">
    <property type="entry name" value="MFS_trans_sf"/>
</dbReference>
<dbReference type="Pfam" id="PF07690">
    <property type="entry name" value="MFS_1"/>
    <property type="match status" value="1"/>
</dbReference>
<reference evidence="9" key="1">
    <citation type="submission" date="2018-06" db="EMBL/GenBank/DDBJ databases">
        <authorList>
            <person name="Zhirakovskaya E."/>
        </authorList>
    </citation>
    <scope>NUCLEOTIDE SEQUENCE</scope>
</reference>
<proteinExistence type="predicted"/>
<keyword evidence="6 7" id="KW-0472">Membrane</keyword>
<feature type="transmembrane region" description="Helical" evidence="7">
    <location>
        <begin position="57"/>
        <end position="77"/>
    </location>
</feature>
<feature type="transmembrane region" description="Helical" evidence="7">
    <location>
        <begin position="271"/>
        <end position="290"/>
    </location>
</feature>
<dbReference type="GO" id="GO:0022857">
    <property type="term" value="F:transmembrane transporter activity"/>
    <property type="evidence" value="ECO:0007669"/>
    <property type="project" value="InterPro"/>
</dbReference>
<organism evidence="9">
    <name type="scientific">hydrothermal vent metagenome</name>
    <dbReference type="NCBI Taxonomy" id="652676"/>
    <lineage>
        <taxon>unclassified sequences</taxon>
        <taxon>metagenomes</taxon>
        <taxon>ecological metagenomes</taxon>
    </lineage>
</organism>
<keyword evidence="9" id="KW-0808">Transferase</keyword>
<dbReference type="GO" id="GO:0008779">
    <property type="term" value="F:acyl-[acyl-carrier-protein]-phospholipid O-acyltransferase activity"/>
    <property type="evidence" value="ECO:0007669"/>
    <property type="project" value="UniProtKB-EC"/>
</dbReference>
<sequence length="628" mass="69831">MKNNKVTGQFELLKQKRFLPFFITQFLGALNDNIFKNALIILIAFQGAELIEGDADLLINAAAALFILPFFLFSATAGQWIDKYEKSKSIRLIKLLEIIIMLIAAFAFNQGYIYLLIALLFFMGAQSTFFGPAKYSYIPQHLKVVELVEGNALVQMGTFIAILVGTIVGGVLIAEEQGRQYVAYCIVFFAVLGYLSSRFIPLTPSLNEGLKINWNVFSETYRNIKFLKTNRTVFLSILGISWFWFLGATYLVQLPNYTKTVLGGNEQVVTLLLTLFTIGIGTGSLLCNWLSGKKIEIGLVPFGSIGLTVFGIDLYFSQPETVATTVLGIAEFLSTDYLRLIVDVVMTGLFGGLYIVPLMAMVQQRSQAEHLSRVIAGNNIINSLLMVLSAIIAIVVLSSGFSIAQLFLFVAVLNALVAIYIYTLVPEFLMRFMVWLLIHSIYHVRTKGLDNIPDEGPMVLVCNHVSFVDALIIGGCIRRPVRFVMYYKVYNLPILNFVFRTAKTISIAGKYENETLLNKAFDDIDEALSDGDVVCIFPEGKLTADGEMNTFRDGVERIINRQAVPVVPMALQGLWGSAFSRQKSNIFYRLFKGFKSSIGLVVGERVEARDVSAAMLQEKVSALYGDSL</sequence>
<dbReference type="GO" id="GO:0005886">
    <property type="term" value="C:plasma membrane"/>
    <property type="evidence" value="ECO:0007669"/>
    <property type="project" value="UniProtKB-SubCell"/>
</dbReference>
<dbReference type="EMBL" id="UOFE01000034">
    <property type="protein sequence ID" value="VAW53343.1"/>
    <property type="molecule type" value="Genomic_DNA"/>
</dbReference>
<feature type="domain" description="Phospholipid/glycerol acyltransferase" evidence="8">
    <location>
        <begin position="458"/>
        <end position="574"/>
    </location>
</feature>